<proteinExistence type="predicted"/>
<accession>A0ACC0W1K5</accession>
<evidence type="ECO:0000313" key="1">
    <source>
        <dbReference type="EMBL" id="KAI9911838.1"/>
    </source>
</evidence>
<dbReference type="Proteomes" id="UP001163321">
    <property type="component" value="Chromosome 5"/>
</dbReference>
<gene>
    <name evidence="1" type="ORF">PsorP6_009476</name>
</gene>
<organism evidence="1 2">
    <name type="scientific">Peronosclerospora sorghi</name>
    <dbReference type="NCBI Taxonomy" id="230839"/>
    <lineage>
        <taxon>Eukaryota</taxon>
        <taxon>Sar</taxon>
        <taxon>Stramenopiles</taxon>
        <taxon>Oomycota</taxon>
        <taxon>Peronosporomycetes</taxon>
        <taxon>Peronosporales</taxon>
        <taxon>Peronosporaceae</taxon>
        <taxon>Peronosclerospora</taxon>
    </lineage>
</organism>
<evidence type="ECO:0000313" key="2">
    <source>
        <dbReference type="Proteomes" id="UP001163321"/>
    </source>
</evidence>
<reference evidence="1 2" key="1">
    <citation type="journal article" date="2022" name="bioRxiv">
        <title>The genome of the oomycete Peronosclerospora sorghi, a cosmopolitan pathogen of maize and sorghum, is inflated with dispersed pseudogenes.</title>
        <authorList>
            <person name="Fletcher K."/>
            <person name="Martin F."/>
            <person name="Isakeit T."/>
            <person name="Cavanaugh K."/>
            <person name="Magill C."/>
            <person name="Michelmore R."/>
        </authorList>
    </citation>
    <scope>NUCLEOTIDE SEQUENCE [LARGE SCALE GENOMIC DNA]</scope>
    <source>
        <strain evidence="1">P6</strain>
    </source>
</reference>
<keyword evidence="2" id="KW-1185">Reference proteome</keyword>
<comment type="caution">
    <text evidence="1">The sequence shown here is derived from an EMBL/GenBank/DDBJ whole genome shotgun (WGS) entry which is preliminary data.</text>
</comment>
<sequence length="95" mass="11071">MKPPTVKKEEERISLIETVKDMFYHAYRIYLTCAFPLDDLQPLLCRGREFELVRLPLLTLIDTMDTFTVMGDAVEYQRAVKLVIKNADFDLDAEV</sequence>
<dbReference type="EMBL" id="CM047584">
    <property type="protein sequence ID" value="KAI9911838.1"/>
    <property type="molecule type" value="Genomic_DNA"/>
</dbReference>
<name>A0ACC0W1K5_9STRA</name>
<protein>
    <submittedName>
        <fullName evidence="1">Uncharacterized protein</fullName>
    </submittedName>
</protein>